<dbReference type="RefSeq" id="WP_237239361.1">
    <property type="nucleotide sequence ID" value="NZ_JAKKDU010000006.1"/>
</dbReference>
<accession>A0AAE3EN42</accession>
<dbReference type="EMBL" id="JAKKDU010000006">
    <property type="protein sequence ID" value="MCF7568016.1"/>
    <property type="molecule type" value="Genomic_DNA"/>
</dbReference>
<evidence type="ECO:0000256" key="1">
    <source>
        <dbReference type="SAM" id="SignalP"/>
    </source>
</evidence>
<keyword evidence="3" id="KW-1185">Reference proteome</keyword>
<evidence type="ECO:0000313" key="2">
    <source>
        <dbReference type="EMBL" id="MCF7568016.1"/>
    </source>
</evidence>
<evidence type="ECO:0000313" key="3">
    <source>
        <dbReference type="Proteomes" id="UP001199795"/>
    </source>
</evidence>
<keyword evidence="1" id="KW-0732">Signal</keyword>
<dbReference type="AlphaFoldDB" id="A0AAE3EN42"/>
<sequence length="132" mass="15524">MKRIVLILILIAFSKSFSQTTNLRSTNIKAKYENVFYKSPQEFNNQEQIFKVNRISFSSNYIGSKSKNVYQISVYGTVNNKKMQIVYNAKSIDELEHYRDVFKGRYKKVLLFEHAYKSGSKTHRNISISVEY</sequence>
<feature type="chain" id="PRO_5042239151" evidence="1">
    <location>
        <begin position="19"/>
        <end position="132"/>
    </location>
</feature>
<comment type="caution">
    <text evidence="2">The sequence shown here is derived from an EMBL/GenBank/DDBJ whole genome shotgun (WGS) entry which is preliminary data.</text>
</comment>
<gene>
    <name evidence="2" type="ORF">L3X37_06510</name>
</gene>
<proteinExistence type="predicted"/>
<protein>
    <submittedName>
        <fullName evidence="2">Uncharacterized protein</fullName>
    </submittedName>
</protein>
<reference evidence="2" key="1">
    <citation type="submission" date="2022-01" db="EMBL/GenBank/DDBJ databases">
        <title>Draft genome sequence of Sabulilitoribacter arenilitoris KCTC 52401.</title>
        <authorList>
            <person name="Oh J.-S."/>
        </authorList>
    </citation>
    <scope>NUCLEOTIDE SEQUENCE</scope>
    <source>
        <strain evidence="2">HMF6543</strain>
    </source>
</reference>
<dbReference type="Proteomes" id="UP001199795">
    <property type="component" value="Unassembled WGS sequence"/>
</dbReference>
<organism evidence="2 3">
    <name type="scientific">Wocania arenilitoris</name>
    <dbReference type="NCBI Taxonomy" id="2044858"/>
    <lineage>
        <taxon>Bacteria</taxon>
        <taxon>Pseudomonadati</taxon>
        <taxon>Bacteroidota</taxon>
        <taxon>Flavobacteriia</taxon>
        <taxon>Flavobacteriales</taxon>
        <taxon>Flavobacteriaceae</taxon>
        <taxon>Wocania</taxon>
    </lineage>
</organism>
<feature type="signal peptide" evidence="1">
    <location>
        <begin position="1"/>
        <end position="18"/>
    </location>
</feature>
<name>A0AAE3EN42_9FLAO</name>